<accession>A0A381XAX9</accession>
<dbReference type="PANTHER" id="PTHR12126">
    <property type="entry name" value="NADH-UBIQUINONE OXIDOREDUCTASE 39 KDA SUBUNIT-RELATED"/>
    <property type="match status" value="1"/>
</dbReference>
<dbReference type="Gene3D" id="3.40.50.720">
    <property type="entry name" value="NAD(P)-binding Rossmann-like Domain"/>
    <property type="match status" value="1"/>
</dbReference>
<dbReference type="PANTHER" id="PTHR12126:SF11">
    <property type="entry name" value="NADH DEHYDROGENASE [UBIQUINONE] 1 ALPHA SUBCOMPLEX SUBUNIT 9, MITOCHONDRIAL"/>
    <property type="match status" value="1"/>
</dbReference>
<protein>
    <recommendedName>
        <fullName evidence="1">NAD-dependent epimerase/dehydratase domain-containing protein</fullName>
    </recommendedName>
</protein>
<name>A0A381XAX9_9ZZZZ</name>
<evidence type="ECO:0000313" key="2">
    <source>
        <dbReference type="EMBL" id="SVA61906.1"/>
    </source>
</evidence>
<dbReference type="InterPro" id="IPR006311">
    <property type="entry name" value="TAT_signal"/>
</dbReference>
<dbReference type="InterPro" id="IPR001509">
    <property type="entry name" value="Epimerase_deHydtase"/>
</dbReference>
<feature type="domain" description="NAD-dependent epimerase/dehydratase" evidence="1">
    <location>
        <begin position="43"/>
        <end position="250"/>
    </location>
</feature>
<dbReference type="AlphaFoldDB" id="A0A381XAX9"/>
<dbReference type="EMBL" id="UINC01014527">
    <property type="protein sequence ID" value="SVA61906.1"/>
    <property type="molecule type" value="Genomic_DNA"/>
</dbReference>
<proteinExistence type="predicted"/>
<dbReference type="PROSITE" id="PS51318">
    <property type="entry name" value="TAT"/>
    <property type="match status" value="1"/>
</dbReference>
<dbReference type="InterPro" id="IPR036291">
    <property type="entry name" value="NAD(P)-bd_dom_sf"/>
</dbReference>
<evidence type="ECO:0000259" key="1">
    <source>
        <dbReference type="Pfam" id="PF01370"/>
    </source>
</evidence>
<gene>
    <name evidence="2" type="ORF">METZ01_LOCUS114760</name>
</gene>
<reference evidence="2" key="1">
    <citation type="submission" date="2018-05" db="EMBL/GenBank/DDBJ databases">
        <authorList>
            <person name="Lanie J.A."/>
            <person name="Ng W.-L."/>
            <person name="Kazmierczak K.M."/>
            <person name="Andrzejewski T.M."/>
            <person name="Davidsen T.M."/>
            <person name="Wayne K.J."/>
            <person name="Tettelin H."/>
            <person name="Glass J.I."/>
            <person name="Rusch D."/>
            <person name="Podicherti R."/>
            <person name="Tsui H.-C.T."/>
            <person name="Winkler M.E."/>
        </authorList>
    </citation>
    <scope>NUCLEOTIDE SEQUENCE</scope>
</reference>
<sequence>MKSSRRAFLRSTAATTMGLGLGLSTFGRSKQKKIKNSSSSLRILILGGTAFTGPHQIKYALDRGHKISIFNRGKTKPTVHKKLFDRVEHLVGDRNDNLTALESREWDAVIDNSATYPRWVRQTTEILKGNAGTYLFTSSLSVHASFDKRGLNEENPVATTDDPTVEDMSKYGALKALSEDVTRKAFRGGAIIVRPHLIVGPGDTTDRWTYWPVRIERGGEVLSPGIPSHQTQYIDARDLAEFDIHLIEQGMAGTYSAVGPLAKYSMAEMLYGIRAVVSNKVSFTWVDQEFLSENEVAPWREMTAWMPSGGEYDGFTSFDNRKAVSAGLTYRPLAQTARDTLNWWHTLPDERKKNPKAGLAPDKEKKVLKKWNKIRKTVDLK</sequence>
<dbReference type="Pfam" id="PF01370">
    <property type="entry name" value="Epimerase"/>
    <property type="match status" value="1"/>
</dbReference>
<dbReference type="SUPFAM" id="SSF51735">
    <property type="entry name" value="NAD(P)-binding Rossmann-fold domains"/>
    <property type="match status" value="1"/>
</dbReference>
<organism evidence="2">
    <name type="scientific">marine metagenome</name>
    <dbReference type="NCBI Taxonomy" id="408172"/>
    <lineage>
        <taxon>unclassified sequences</taxon>
        <taxon>metagenomes</taxon>
        <taxon>ecological metagenomes</taxon>
    </lineage>
</organism>
<dbReference type="InterPro" id="IPR051207">
    <property type="entry name" value="ComplexI_NDUFA9_subunit"/>
</dbReference>
<dbReference type="GO" id="GO:0044877">
    <property type="term" value="F:protein-containing complex binding"/>
    <property type="evidence" value="ECO:0007669"/>
    <property type="project" value="TreeGrafter"/>
</dbReference>